<dbReference type="EMBL" id="JAUDDW010000023">
    <property type="protein sequence ID" value="MDM8266788.1"/>
    <property type="molecule type" value="Genomic_DNA"/>
</dbReference>
<gene>
    <name evidence="2" type="ORF">QUW44_06385</name>
</gene>
<name>A0ABT7UYK2_9LACO</name>
<keyword evidence="3" id="KW-1185">Reference proteome</keyword>
<feature type="transmembrane region" description="Helical" evidence="1">
    <location>
        <begin position="39"/>
        <end position="57"/>
    </location>
</feature>
<evidence type="ECO:0000313" key="2">
    <source>
        <dbReference type="EMBL" id="MDM8266788.1"/>
    </source>
</evidence>
<keyword evidence="1" id="KW-0812">Transmembrane</keyword>
<evidence type="ECO:0000313" key="3">
    <source>
        <dbReference type="Proteomes" id="UP001529343"/>
    </source>
</evidence>
<keyword evidence="1" id="KW-1133">Transmembrane helix</keyword>
<reference evidence="3" key="1">
    <citation type="submission" date="2023-06" db="EMBL/GenBank/DDBJ databases">
        <title>Identification and characterization of horizontal gene transfer across gut microbiota members of farm animals based on homology search.</title>
        <authorList>
            <person name="Zeman M."/>
            <person name="Kubasova T."/>
            <person name="Jahodarova E."/>
            <person name="Nykrynova M."/>
            <person name="Rychlik I."/>
        </authorList>
    </citation>
    <scope>NUCLEOTIDE SEQUENCE [LARGE SCALE GENOMIC DNA]</scope>
    <source>
        <strain evidence="3">161_Gplus</strain>
    </source>
</reference>
<organism evidence="2 3">
    <name type="scientific">Limosilactobacillus pontis</name>
    <dbReference type="NCBI Taxonomy" id="35787"/>
    <lineage>
        <taxon>Bacteria</taxon>
        <taxon>Bacillati</taxon>
        <taxon>Bacillota</taxon>
        <taxon>Bacilli</taxon>
        <taxon>Lactobacillales</taxon>
        <taxon>Lactobacillaceae</taxon>
        <taxon>Limosilactobacillus</taxon>
    </lineage>
</organism>
<comment type="caution">
    <text evidence="2">The sequence shown here is derived from an EMBL/GenBank/DDBJ whole genome shotgun (WGS) entry which is preliminary data.</text>
</comment>
<dbReference type="RefSeq" id="WP_289576044.1">
    <property type="nucleotide sequence ID" value="NZ_JAUDDW010000023.1"/>
</dbReference>
<sequence length="58" mass="6340">MGILITLLVLWLLWKLGVFTLKIIGILFLVLLVGTLVHALLWPMIVVALLVAGYGALN</sequence>
<accession>A0ABT7UYK2</accession>
<keyword evidence="1" id="KW-0472">Membrane</keyword>
<evidence type="ECO:0000256" key="1">
    <source>
        <dbReference type="SAM" id="Phobius"/>
    </source>
</evidence>
<dbReference type="Proteomes" id="UP001529343">
    <property type="component" value="Unassembled WGS sequence"/>
</dbReference>
<protein>
    <submittedName>
        <fullName evidence="2">Uncharacterized protein</fullName>
    </submittedName>
</protein>
<feature type="transmembrane region" description="Helical" evidence="1">
    <location>
        <begin position="12"/>
        <end position="33"/>
    </location>
</feature>
<proteinExistence type="predicted"/>